<name>A0ABD0JBG3_9CAEN</name>
<gene>
    <name evidence="1" type="ORF">BaRGS_00036654</name>
</gene>
<sequence length="156" mass="17609">MLLPASLGPVRMVQQHKQQHIRIYRARFLTTAVQSKKLVPLRFSPADKNVWVKYLYQFLVNASTSTRTKVQHYLVESVCMHLIPCLCNRTVMSSSLLAPSCKSIIMSRLSFSGPGRQGPHHDTSYIADVGKTSKCLGTFFVVSKVNLMLLWQSPID</sequence>
<reference evidence="1 2" key="1">
    <citation type="journal article" date="2023" name="Sci. Data">
        <title>Genome assembly of the Korean intertidal mud-creeper Batillaria attramentaria.</title>
        <authorList>
            <person name="Patra A.K."/>
            <person name="Ho P.T."/>
            <person name="Jun S."/>
            <person name="Lee S.J."/>
            <person name="Kim Y."/>
            <person name="Won Y.J."/>
        </authorList>
    </citation>
    <scope>NUCLEOTIDE SEQUENCE [LARGE SCALE GENOMIC DNA]</scope>
    <source>
        <strain evidence="1">Wonlab-2016</strain>
    </source>
</reference>
<comment type="caution">
    <text evidence="1">The sequence shown here is derived from an EMBL/GenBank/DDBJ whole genome shotgun (WGS) entry which is preliminary data.</text>
</comment>
<protein>
    <submittedName>
        <fullName evidence="1">Uncharacterized protein</fullName>
    </submittedName>
</protein>
<keyword evidence="2" id="KW-1185">Reference proteome</keyword>
<accession>A0ABD0JBG3</accession>
<evidence type="ECO:0000313" key="1">
    <source>
        <dbReference type="EMBL" id="KAK7468139.1"/>
    </source>
</evidence>
<proteinExistence type="predicted"/>
<dbReference type="EMBL" id="JACVVK020000522">
    <property type="protein sequence ID" value="KAK7468139.1"/>
    <property type="molecule type" value="Genomic_DNA"/>
</dbReference>
<dbReference type="AlphaFoldDB" id="A0ABD0JBG3"/>
<evidence type="ECO:0000313" key="2">
    <source>
        <dbReference type="Proteomes" id="UP001519460"/>
    </source>
</evidence>
<dbReference type="Proteomes" id="UP001519460">
    <property type="component" value="Unassembled WGS sequence"/>
</dbReference>
<organism evidence="1 2">
    <name type="scientific">Batillaria attramentaria</name>
    <dbReference type="NCBI Taxonomy" id="370345"/>
    <lineage>
        <taxon>Eukaryota</taxon>
        <taxon>Metazoa</taxon>
        <taxon>Spiralia</taxon>
        <taxon>Lophotrochozoa</taxon>
        <taxon>Mollusca</taxon>
        <taxon>Gastropoda</taxon>
        <taxon>Caenogastropoda</taxon>
        <taxon>Sorbeoconcha</taxon>
        <taxon>Cerithioidea</taxon>
        <taxon>Batillariidae</taxon>
        <taxon>Batillaria</taxon>
    </lineage>
</organism>